<dbReference type="PROSITE" id="PS50922">
    <property type="entry name" value="TLC"/>
    <property type="match status" value="1"/>
</dbReference>
<keyword evidence="5 6" id="KW-0472">Membrane</keyword>
<proteinExistence type="inferred from homology"/>
<dbReference type="SMART" id="SM00724">
    <property type="entry name" value="TLC"/>
    <property type="match status" value="1"/>
</dbReference>
<dbReference type="AlphaFoldDB" id="A0A1Z5TAZ3"/>
<dbReference type="InterPro" id="IPR016439">
    <property type="entry name" value="Lag1/Lac1-like"/>
</dbReference>
<dbReference type="PANTHER" id="PTHR12560">
    <property type="entry name" value="LONGEVITY ASSURANCE FACTOR 1 LAG1"/>
    <property type="match status" value="1"/>
</dbReference>
<feature type="compositionally biased region" description="Acidic residues" evidence="7">
    <location>
        <begin position="422"/>
        <end position="431"/>
    </location>
</feature>
<accession>A0A1Z5TAZ3</accession>
<dbReference type="GO" id="GO:0046513">
    <property type="term" value="P:ceramide biosynthetic process"/>
    <property type="evidence" value="ECO:0007669"/>
    <property type="project" value="InterPro"/>
</dbReference>
<dbReference type="Pfam" id="PF03798">
    <property type="entry name" value="TRAM_LAG1_CLN8"/>
    <property type="match status" value="1"/>
</dbReference>
<dbReference type="Proteomes" id="UP000194280">
    <property type="component" value="Unassembled WGS sequence"/>
</dbReference>
<feature type="transmembrane region" description="Helical" evidence="8">
    <location>
        <begin position="171"/>
        <end position="190"/>
    </location>
</feature>
<feature type="transmembrane region" description="Helical" evidence="8">
    <location>
        <begin position="381"/>
        <end position="400"/>
    </location>
</feature>
<dbReference type="PANTHER" id="PTHR12560:SF0">
    <property type="entry name" value="LD18904P"/>
    <property type="match status" value="1"/>
</dbReference>
<keyword evidence="3 6" id="KW-0812">Transmembrane</keyword>
<dbReference type="GO" id="GO:0050291">
    <property type="term" value="F:sphingosine N-acyltransferase activity"/>
    <property type="evidence" value="ECO:0007669"/>
    <property type="project" value="InterPro"/>
</dbReference>
<dbReference type="InterPro" id="IPR006634">
    <property type="entry name" value="TLC-dom"/>
</dbReference>
<feature type="region of interest" description="Disordered" evidence="7">
    <location>
        <begin position="1"/>
        <end position="64"/>
    </location>
</feature>
<feature type="region of interest" description="Disordered" evidence="7">
    <location>
        <begin position="413"/>
        <end position="489"/>
    </location>
</feature>
<evidence type="ECO:0000256" key="3">
    <source>
        <dbReference type="ARBA" id="ARBA00022692"/>
    </source>
</evidence>
<gene>
    <name evidence="10" type="ORF">BTJ68_07071</name>
</gene>
<evidence type="ECO:0000313" key="11">
    <source>
        <dbReference type="Proteomes" id="UP000194280"/>
    </source>
</evidence>
<feature type="transmembrane region" description="Helical" evidence="8">
    <location>
        <begin position="80"/>
        <end position="100"/>
    </location>
</feature>
<dbReference type="GO" id="GO:0016020">
    <property type="term" value="C:membrane"/>
    <property type="evidence" value="ECO:0007669"/>
    <property type="project" value="UniProtKB-SubCell"/>
</dbReference>
<dbReference type="VEuPathDB" id="FungiDB:BTJ68_07071"/>
<keyword evidence="4 8" id="KW-1133">Transmembrane helix</keyword>
<evidence type="ECO:0000256" key="2">
    <source>
        <dbReference type="ARBA" id="ARBA00009808"/>
    </source>
</evidence>
<evidence type="ECO:0000256" key="4">
    <source>
        <dbReference type="ARBA" id="ARBA00022989"/>
    </source>
</evidence>
<dbReference type="EMBL" id="MUNK01000079">
    <property type="protein sequence ID" value="OTA33199.1"/>
    <property type="molecule type" value="Genomic_DNA"/>
</dbReference>
<organism evidence="10 11">
    <name type="scientific">Hortaea werneckii EXF-2000</name>
    <dbReference type="NCBI Taxonomy" id="1157616"/>
    <lineage>
        <taxon>Eukaryota</taxon>
        <taxon>Fungi</taxon>
        <taxon>Dikarya</taxon>
        <taxon>Ascomycota</taxon>
        <taxon>Pezizomycotina</taxon>
        <taxon>Dothideomycetes</taxon>
        <taxon>Dothideomycetidae</taxon>
        <taxon>Mycosphaerellales</taxon>
        <taxon>Teratosphaeriaceae</taxon>
        <taxon>Hortaea</taxon>
    </lineage>
</organism>
<feature type="compositionally biased region" description="Basic and acidic residues" evidence="7">
    <location>
        <begin position="506"/>
        <end position="516"/>
    </location>
</feature>
<evidence type="ECO:0000256" key="6">
    <source>
        <dbReference type="PROSITE-ProRule" id="PRU00205"/>
    </source>
</evidence>
<name>A0A1Z5TAZ3_HORWE</name>
<feature type="compositionally biased region" description="Basic residues" evidence="7">
    <location>
        <begin position="469"/>
        <end position="481"/>
    </location>
</feature>
<feature type="region of interest" description="Disordered" evidence="7">
    <location>
        <begin position="506"/>
        <end position="529"/>
    </location>
</feature>
<comment type="caution">
    <text evidence="10">The sequence shown here is derived from an EMBL/GenBank/DDBJ whole genome shotgun (WGS) entry which is preliminary data.</text>
</comment>
<feature type="domain" description="TLC" evidence="9">
    <location>
        <begin position="162"/>
        <end position="410"/>
    </location>
</feature>
<evidence type="ECO:0000313" key="10">
    <source>
        <dbReference type="EMBL" id="OTA33199.1"/>
    </source>
</evidence>
<dbReference type="InParanoid" id="A0A1Z5TAZ3"/>
<feature type="compositionally biased region" description="Low complexity" evidence="7">
    <location>
        <begin position="517"/>
        <end position="529"/>
    </location>
</feature>
<protein>
    <recommendedName>
        <fullName evidence="9">TLC domain-containing protein</fullName>
    </recommendedName>
</protein>
<keyword evidence="11" id="KW-1185">Reference proteome</keyword>
<evidence type="ECO:0000256" key="1">
    <source>
        <dbReference type="ARBA" id="ARBA00004141"/>
    </source>
</evidence>
<evidence type="ECO:0000259" key="9">
    <source>
        <dbReference type="PROSITE" id="PS50922"/>
    </source>
</evidence>
<dbReference type="STRING" id="1157616.A0A1Z5TAZ3"/>
<comment type="subcellular location">
    <subcellularLocation>
        <location evidence="1">Membrane</location>
        <topology evidence="1">Multi-pass membrane protein</topology>
    </subcellularLocation>
</comment>
<feature type="transmembrane region" description="Helical" evidence="8">
    <location>
        <begin position="127"/>
        <end position="150"/>
    </location>
</feature>
<sequence>MARPAPTHTLQPPSMRQPYTPPPQHARESHATPGLEDVSFCASPADPRPIKRRKVKNEKPQQQQDSLAEMLRKGIVDHQLGLSVNLMLFVGLSYVLFPSLRENMTAFFWLSYPSSEPGMYGQGSRDLYIVGSFIVVFTALRALCLDYLLLPLAGWCGIAKKKGRVRFAEQSYMMVYYALYWLWGVKLFAADTPGSVDSVNSLLISLWEGWPFLHLSAGMKLYYLSQSAFWIQQIVVLHLEERRKDHWQMLTHHFITVGLLAGSYPYRHWRVGNAVLVCMDLVDFIFPLAKILKYLEMQMACDVAFGAFVISWILSRHVCYMAICWSIYAHVAVVTMPYGLYSTKDSSRLSVSGGTNVVDNLLQPVLHPQAQTVSFNANIRWTFLGLLLALQCITLIWLVMIMRVVARVLRGEGADDTRSDDEGGEEEDEDLPAQPSDHTSVPISMGDSEKAQPRFIEVESTGEDFTTYPKRKGSSSKRRSKGISSGLNLGEHKDILNRIGCLSEEQLAREREKREGSTSPRPSSSTGRK</sequence>
<reference evidence="10 11" key="1">
    <citation type="submission" date="2017-01" db="EMBL/GenBank/DDBJ databases">
        <title>The recent genome duplication of the halophilic yeast Hortaea werneckii: insights from long-read sequencing.</title>
        <authorList>
            <person name="Sinha S."/>
            <person name="Flibotte S."/>
            <person name="Neira M."/>
            <person name="Lenassi M."/>
            <person name="Gostincar C."/>
            <person name="Stajich J.E."/>
            <person name="Nislow C.E."/>
        </authorList>
    </citation>
    <scope>NUCLEOTIDE SEQUENCE [LARGE SCALE GENOMIC DNA]</scope>
    <source>
        <strain evidence="10 11">EXF-2000</strain>
    </source>
</reference>
<comment type="similarity">
    <text evidence="2">Belongs to the sphingosine N-acyltransferase family.</text>
</comment>
<evidence type="ECO:0000256" key="7">
    <source>
        <dbReference type="SAM" id="MobiDB-lite"/>
    </source>
</evidence>
<evidence type="ECO:0000256" key="8">
    <source>
        <dbReference type="SAM" id="Phobius"/>
    </source>
</evidence>
<dbReference type="OrthoDB" id="537032at2759"/>
<evidence type="ECO:0000256" key="5">
    <source>
        <dbReference type="ARBA" id="ARBA00023136"/>
    </source>
</evidence>